<feature type="transmembrane region" description="Helical" evidence="7">
    <location>
        <begin position="183"/>
        <end position="205"/>
    </location>
</feature>
<evidence type="ECO:0000313" key="9">
    <source>
        <dbReference type="EMBL" id="RKP57327.1"/>
    </source>
</evidence>
<evidence type="ECO:0000313" key="10">
    <source>
        <dbReference type="Proteomes" id="UP000282076"/>
    </source>
</evidence>
<feature type="transmembrane region" description="Helical" evidence="7">
    <location>
        <begin position="12"/>
        <end position="32"/>
    </location>
</feature>
<evidence type="ECO:0000256" key="3">
    <source>
        <dbReference type="ARBA" id="ARBA00022475"/>
    </source>
</evidence>
<keyword evidence="3" id="KW-1003">Cell membrane</keyword>
<evidence type="ECO:0000256" key="5">
    <source>
        <dbReference type="ARBA" id="ARBA00022989"/>
    </source>
</evidence>
<feature type="domain" description="ABC transmembrane type-1" evidence="8">
    <location>
        <begin position="71"/>
        <end position="262"/>
    </location>
</feature>
<accession>A0A494Y3L0</accession>
<dbReference type="InterPro" id="IPR035906">
    <property type="entry name" value="MetI-like_sf"/>
</dbReference>
<sequence length="278" mass="31325">MKILGKSRSVLFQSFLWIYFLISLYPLVYLLFFSLKNNDEIFYTNPLGFPMHLRFHNYVQAITQFDIARYFKNSLIVSVASIVFILAFSLMFAYAAARLEWRLKGATYSYLLLGLFIPTQVILIPLAVLMRDIGIANSYSALIVPYVAFNLSFSSLIFYGFFRTIPVEIEESAYMDGANIYRIFMQIMLPLVKPAVATVTIFAFLSVWNEFPLALILITDQAHKTLPTGLLSFSGQFSTEWGPMGAAMVLSSIPMIVLYLVLGDQVEKALTVGSAVKG</sequence>
<dbReference type="PROSITE" id="PS50928">
    <property type="entry name" value="ABC_TM1"/>
    <property type="match status" value="1"/>
</dbReference>
<evidence type="ECO:0000259" key="8">
    <source>
        <dbReference type="PROSITE" id="PS50928"/>
    </source>
</evidence>
<name>A0A494Y3L0_9BACL</name>
<dbReference type="InterPro" id="IPR000515">
    <property type="entry name" value="MetI-like"/>
</dbReference>
<comment type="subcellular location">
    <subcellularLocation>
        <location evidence="1 7">Cell membrane</location>
        <topology evidence="1 7">Multi-pass membrane protein</topology>
    </subcellularLocation>
</comment>
<feature type="transmembrane region" description="Helical" evidence="7">
    <location>
        <begin position="108"/>
        <end position="130"/>
    </location>
</feature>
<dbReference type="Pfam" id="PF00528">
    <property type="entry name" value="BPD_transp_1"/>
    <property type="match status" value="1"/>
</dbReference>
<comment type="caution">
    <text evidence="9">The sequence shown here is derived from an EMBL/GenBank/DDBJ whole genome shotgun (WGS) entry which is preliminary data.</text>
</comment>
<proteinExistence type="inferred from homology"/>
<dbReference type="PANTHER" id="PTHR32243">
    <property type="entry name" value="MALTOSE TRANSPORT SYSTEM PERMEASE-RELATED"/>
    <property type="match status" value="1"/>
</dbReference>
<evidence type="ECO:0000256" key="1">
    <source>
        <dbReference type="ARBA" id="ARBA00004651"/>
    </source>
</evidence>
<feature type="transmembrane region" description="Helical" evidence="7">
    <location>
        <begin position="142"/>
        <end position="162"/>
    </location>
</feature>
<dbReference type="GO" id="GO:0055085">
    <property type="term" value="P:transmembrane transport"/>
    <property type="evidence" value="ECO:0007669"/>
    <property type="project" value="InterPro"/>
</dbReference>
<keyword evidence="6 7" id="KW-0472">Membrane</keyword>
<feature type="transmembrane region" description="Helical" evidence="7">
    <location>
        <begin position="75"/>
        <end position="96"/>
    </location>
</feature>
<dbReference type="PANTHER" id="PTHR32243:SF24">
    <property type="entry name" value="DIACETYLCHITOBIOSE UPTAKE SYSTEM PERMEASE PROTEIN NGCG"/>
    <property type="match status" value="1"/>
</dbReference>
<keyword evidence="5 7" id="KW-1133">Transmembrane helix</keyword>
<dbReference type="AlphaFoldDB" id="A0A494Y3L0"/>
<feature type="transmembrane region" description="Helical" evidence="7">
    <location>
        <begin position="241"/>
        <end position="262"/>
    </location>
</feature>
<evidence type="ECO:0000256" key="7">
    <source>
        <dbReference type="RuleBase" id="RU363032"/>
    </source>
</evidence>
<dbReference type="OrthoDB" id="187395at2"/>
<reference evidence="9 10" key="1">
    <citation type="submission" date="2018-10" db="EMBL/GenBank/DDBJ databases">
        <title>Cohnella sp. M2MS4P-1, whole genome shotgun sequence.</title>
        <authorList>
            <person name="Tuo L."/>
        </authorList>
    </citation>
    <scope>NUCLEOTIDE SEQUENCE [LARGE SCALE GENOMIC DNA]</scope>
    <source>
        <strain evidence="9 10">M2MS4P-1</strain>
    </source>
</reference>
<keyword evidence="10" id="KW-1185">Reference proteome</keyword>
<comment type="similarity">
    <text evidence="7">Belongs to the binding-protein-dependent transport system permease family.</text>
</comment>
<evidence type="ECO:0000256" key="6">
    <source>
        <dbReference type="ARBA" id="ARBA00023136"/>
    </source>
</evidence>
<dbReference type="Proteomes" id="UP000282076">
    <property type="component" value="Unassembled WGS sequence"/>
</dbReference>
<organism evidence="9 10">
    <name type="scientific">Cohnella endophytica</name>
    <dbReference type="NCBI Taxonomy" id="2419778"/>
    <lineage>
        <taxon>Bacteria</taxon>
        <taxon>Bacillati</taxon>
        <taxon>Bacillota</taxon>
        <taxon>Bacilli</taxon>
        <taxon>Bacillales</taxon>
        <taxon>Paenibacillaceae</taxon>
        <taxon>Cohnella</taxon>
    </lineage>
</organism>
<dbReference type="SUPFAM" id="SSF161098">
    <property type="entry name" value="MetI-like"/>
    <property type="match status" value="1"/>
</dbReference>
<keyword evidence="4 7" id="KW-0812">Transmembrane</keyword>
<keyword evidence="2 7" id="KW-0813">Transport</keyword>
<dbReference type="GO" id="GO:0005886">
    <property type="term" value="C:plasma membrane"/>
    <property type="evidence" value="ECO:0007669"/>
    <property type="project" value="UniProtKB-SubCell"/>
</dbReference>
<dbReference type="CDD" id="cd06261">
    <property type="entry name" value="TM_PBP2"/>
    <property type="match status" value="1"/>
</dbReference>
<dbReference type="Gene3D" id="1.10.3720.10">
    <property type="entry name" value="MetI-like"/>
    <property type="match status" value="1"/>
</dbReference>
<dbReference type="EMBL" id="RBZM01000002">
    <property type="protein sequence ID" value="RKP57327.1"/>
    <property type="molecule type" value="Genomic_DNA"/>
</dbReference>
<evidence type="ECO:0000256" key="4">
    <source>
        <dbReference type="ARBA" id="ARBA00022692"/>
    </source>
</evidence>
<protein>
    <submittedName>
        <fullName evidence="9">Carbohydrate ABC transporter permease</fullName>
    </submittedName>
</protein>
<evidence type="ECO:0000256" key="2">
    <source>
        <dbReference type="ARBA" id="ARBA00022448"/>
    </source>
</evidence>
<dbReference type="InterPro" id="IPR050901">
    <property type="entry name" value="BP-dep_ABC_trans_perm"/>
</dbReference>
<gene>
    <name evidence="9" type="ORF">D7Z26_04955</name>
</gene>